<organism evidence="2">
    <name type="scientific">marine metagenome</name>
    <dbReference type="NCBI Taxonomy" id="408172"/>
    <lineage>
        <taxon>unclassified sequences</taxon>
        <taxon>metagenomes</taxon>
        <taxon>ecological metagenomes</taxon>
    </lineage>
</organism>
<dbReference type="InterPro" id="IPR008972">
    <property type="entry name" value="Cupredoxin"/>
</dbReference>
<evidence type="ECO:0000259" key="1">
    <source>
        <dbReference type="Pfam" id="PF14686"/>
    </source>
</evidence>
<reference evidence="2" key="1">
    <citation type="submission" date="2018-05" db="EMBL/GenBank/DDBJ databases">
        <authorList>
            <person name="Lanie J.A."/>
            <person name="Ng W.-L."/>
            <person name="Kazmierczak K.M."/>
            <person name="Andrzejewski T.M."/>
            <person name="Davidsen T.M."/>
            <person name="Wayne K.J."/>
            <person name="Tettelin H."/>
            <person name="Glass J.I."/>
            <person name="Rusch D."/>
            <person name="Podicherti R."/>
            <person name="Tsui H.-C.T."/>
            <person name="Winkler M.E."/>
        </authorList>
    </citation>
    <scope>NUCLEOTIDE SEQUENCE</scope>
</reference>
<dbReference type="SUPFAM" id="SSF49452">
    <property type="entry name" value="Starch-binding domain-like"/>
    <property type="match status" value="1"/>
</dbReference>
<proteinExistence type="predicted"/>
<dbReference type="AlphaFoldDB" id="A0A381SGI9"/>
<gene>
    <name evidence="2" type="ORF">METZ01_LOCUS55428</name>
</gene>
<dbReference type="GO" id="GO:0030246">
    <property type="term" value="F:carbohydrate binding"/>
    <property type="evidence" value="ECO:0007669"/>
    <property type="project" value="InterPro"/>
</dbReference>
<dbReference type="EMBL" id="UINC01003019">
    <property type="protein sequence ID" value="SVA02574.1"/>
    <property type="molecule type" value="Genomic_DNA"/>
</dbReference>
<dbReference type="SUPFAM" id="SSF49503">
    <property type="entry name" value="Cupredoxins"/>
    <property type="match status" value="1"/>
</dbReference>
<dbReference type="Pfam" id="PF14686">
    <property type="entry name" value="fn3_3"/>
    <property type="match status" value="1"/>
</dbReference>
<sequence>VAAIAAVAAAVVWPSGEAVRAGATQAVGTITGVVTMDDPPMPTTVPVTADQAFCGESVPNEEIVADEDGHVANAVVRVAGVPWPEGVTPAMIDNVGCRFAPHVQIAPTRSRLLVTSQDDVLHSTHSYDDRQRTDFNVAMPFAGMEVHRPLRRPGVVRIECDSHSWMRGWIVVSNDLGAVSGSGGVFTIEGVPAGTHELTIWHERLAARPQSVTVTAGGTVETAFTLAQP</sequence>
<dbReference type="InterPro" id="IPR013784">
    <property type="entry name" value="Carb-bd-like_fold"/>
</dbReference>
<name>A0A381SGI9_9ZZZZ</name>
<protein>
    <recommendedName>
        <fullName evidence="1">Rhamnogalacturonan lyase domain-containing protein</fullName>
    </recommendedName>
</protein>
<dbReference type="InterPro" id="IPR029413">
    <property type="entry name" value="RG-lyase_II"/>
</dbReference>
<dbReference type="Gene3D" id="2.60.40.1120">
    <property type="entry name" value="Carboxypeptidase-like, regulatory domain"/>
    <property type="match status" value="1"/>
</dbReference>
<feature type="non-terminal residue" evidence="2">
    <location>
        <position position="1"/>
    </location>
</feature>
<accession>A0A381SGI9</accession>
<feature type="domain" description="Rhamnogalacturonan lyase" evidence="1">
    <location>
        <begin position="181"/>
        <end position="221"/>
    </location>
</feature>
<evidence type="ECO:0000313" key="2">
    <source>
        <dbReference type="EMBL" id="SVA02574.1"/>
    </source>
</evidence>